<dbReference type="InterPro" id="IPR018517">
    <property type="entry name" value="tRNA_hU_synthase_CS"/>
</dbReference>
<keyword evidence="3 9" id="KW-0285">Flavoprotein</keyword>
<evidence type="ECO:0000313" key="14">
    <source>
        <dbReference type="EMBL" id="RBO78351.1"/>
    </source>
</evidence>
<keyword evidence="15" id="KW-1185">Reference proteome</keyword>
<reference evidence="14 15" key="1">
    <citation type="submission" date="2018-06" db="EMBL/GenBank/DDBJ databases">
        <title>Genomic Encyclopedia of Type Strains, Phase III (KMG-III): the genomes of soil and plant-associated and newly described type strains.</title>
        <authorList>
            <person name="Whitman W."/>
        </authorList>
    </citation>
    <scope>NUCLEOTIDE SEQUENCE [LARGE SCALE GENOMIC DNA]</scope>
    <source>
        <strain evidence="14 15">CECT 7732</strain>
    </source>
</reference>
<evidence type="ECO:0000256" key="4">
    <source>
        <dbReference type="ARBA" id="ARBA00022643"/>
    </source>
</evidence>
<dbReference type="AlphaFoldDB" id="A0A366CSM2"/>
<dbReference type="GO" id="GO:0102262">
    <property type="term" value="F:tRNA-dihydrouridine16 synthase activity"/>
    <property type="evidence" value="ECO:0007669"/>
    <property type="project" value="RHEA"/>
</dbReference>
<dbReference type="InterPro" id="IPR032886">
    <property type="entry name" value="DusC"/>
</dbReference>
<feature type="domain" description="DUS-like FMN-binding" evidence="13">
    <location>
        <begin position="24"/>
        <end position="314"/>
    </location>
</feature>
<dbReference type="InterPro" id="IPR013785">
    <property type="entry name" value="Aldolase_TIM"/>
</dbReference>
<evidence type="ECO:0000313" key="15">
    <source>
        <dbReference type="Proteomes" id="UP000252086"/>
    </source>
</evidence>
<dbReference type="SUPFAM" id="SSF51395">
    <property type="entry name" value="FMN-linked oxidoreductases"/>
    <property type="match status" value="1"/>
</dbReference>
<comment type="catalytic activity">
    <reaction evidence="9">
        <text>5,6-dihydrouridine(16) in tRNA + NAD(+) = uridine(16) in tRNA + NADH + H(+)</text>
        <dbReference type="Rhea" id="RHEA:53380"/>
        <dbReference type="Rhea" id="RHEA-COMP:13543"/>
        <dbReference type="Rhea" id="RHEA-COMP:13544"/>
        <dbReference type="ChEBI" id="CHEBI:15378"/>
        <dbReference type="ChEBI" id="CHEBI:57540"/>
        <dbReference type="ChEBI" id="CHEBI:57945"/>
        <dbReference type="ChEBI" id="CHEBI:65315"/>
        <dbReference type="ChEBI" id="CHEBI:74443"/>
    </reaction>
</comment>
<dbReference type="HAMAP" id="MF_02043">
    <property type="entry name" value="DusC_subfam"/>
    <property type="match status" value="1"/>
</dbReference>
<dbReference type="Gene3D" id="3.20.20.70">
    <property type="entry name" value="Aldolase class I"/>
    <property type="match status" value="1"/>
</dbReference>
<feature type="site" description="Interacts with tRNA; defines subfamily-specific binding signature" evidence="9">
    <location>
        <position position="54"/>
    </location>
</feature>
<dbReference type="CDD" id="cd02801">
    <property type="entry name" value="DUS_like_FMN"/>
    <property type="match status" value="1"/>
</dbReference>
<name>A0A366CSM2_9GAMM</name>
<evidence type="ECO:0000256" key="2">
    <source>
        <dbReference type="ARBA" id="ARBA00022555"/>
    </source>
</evidence>
<dbReference type="Pfam" id="PF01207">
    <property type="entry name" value="Dus"/>
    <property type="match status" value="1"/>
</dbReference>
<evidence type="ECO:0000256" key="11">
    <source>
        <dbReference type="PIRSR" id="PIRSR006621-1"/>
    </source>
</evidence>
<keyword evidence="8 9" id="KW-0560">Oxidoreductase</keyword>
<dbReference type="PANTHER" id="PTHR45846:SF1">
    <property type="entry name" value="TRNA-DIHYDROURIDINE(47) SYNTHASE [NAD(P)(+)]-LIKE"/>
    <property type="match status" value="1"/>
</dbReference>
<comment type="similarity">
    <text evidence="9">Belongs to the Dus family. DusC subfamily.</text>
</comment>
<comment type="function">
    <text evidence="9">Catalyzes the synthesis of 5,6-dihydrouridine (D), a modified base found in the D-loop of most tRNAs, via the reduction of the C5-C6 double bond in target uridines. Specifically modifies U16 in tRNAs.</text>
</comment>
<evidence type="ECO:0000259" key="13">
    <source>
        <dbReference type="Pfam" id="PF01207"/>
    </source>
</evidence>
<feature type="site" description="Interacts with tRNA" evidence="9">
    <location>
        <position position="114"/>
    </location>
</feature>
<feature type="binding site" evidence="9 12">
    <location>
        <position position="87"/>
    </location>
    <ligand>
        <name>FMN</name>
        <dbReference type="ChEBI" id="CHEBI:58210"/>
    </ligand>
</feature>
<keyword evidence="4 9" id="KW-0288">FMN</keyword>
<dbReference type="PANTHER" id="PTHR45846">
    <property type="entry name" value="TRNA-DIHYDROURIDINE(47) SYNTHASE [NAD(P)(+)]-LIKE"/>
    <property type="match status" value="1"/>
</dbReference>
<dbReference type="EC" id="1.3.1.-" evidence="9"/>
<feature type="site" description="Interacts with tRNA; defines subfamily-specific binding signature" evidence="9">
    <location>
        <position position="317"/>
    </location>
</feature>
<keyword evidence="6 9" id="KW-0521">NADP</keyword>
<dbReference type="Proteomes" id="UP000252086">
    <property type="component" value="Unassembled WGS sequence"/>
</dbReference>
<keyword evidence="12" id="KW-0547">Nucleotide-binding</keyword>
<dbReference type="PROSITE" id="PS01136">
    <property type="entry name" value="UPF0034"/>
    <property type="match status" value="1"/>
</dbReference>
<accession>A0A366CSM2</accession>
<comment type="caution">
    <text evidence="9">Lacks conserved residue(s) required for the propagation of feature annotation.</text>
</comment>
<comment type="similarity">
    <text evidence="10">Belongs to the dus family.</text>
</comment>
<feature type="binding site" evidence="9 12">
    <location>
        <position position="158"/>
    </location>
    <ligand>
        <name>FMN</name>
        <dbReference type="ChEBI" id="CHEBI:58210"/>
    </ligand>
</feature>
<dbReference type="InterPro" id="IPR035587">
    <property type="entry name" value="DUS-like_FMN-bd"/>
</dbReference>
<gene>
    <name evidence="9" type="primary">dusC</name>
    <name evidence="14" type="ORF">DFP76_11813</name>
</gene>
<feature type="binding site" evidence="12">
    <location>
        <position position="187"/>
    </location>
    <ligand>
        <name>FMN</name>
        <dbReference type="ChEBI" id="CHEBI:58210"/>
    </ligand>
</feature>
<dbReference type="PIRSF" id="PIRSF006621">
    <property type="entry name" value="Dus"/>
    <property type="match status" value="1"/>
</dbReference>
<proteinExistence type="inferred from homology"/>
<comment type="catalytic activity">
    <reaction evidence="9">
        <text>5,6-dihydrouridine(16) in tRNA + NADP(+) = uridine(16) in tRNA + NADPH + H(+)</text>
        <dbReference type="Rhea" id="RHEA:53376"/>
        <dbReference type="Rhea" id="RHEA-COMP:13543"/>
        <dbReference type="Rhea" id="RHEA-COMP:13544"/>
        <dbReference type="ChEBI" id="CHEBI:15378"/>
        <dbReference type="ChEBI" id="CHEBI:57783"/>
        <dbReference type="ChEBI" id="CHEBI:58349"/>
        <dbReference type="ChEBI" id="CHEBI:65315"/>
        <dbReference type="ChEBI" id="CHEBI:74443"/>
    </reaction>
</comment>
<evidence type="ECO:0000256" key="10">
    <source>
        <dbReference type="PIRNR" id="PIRNR006621"/>
    </source>
</evidence>
<evidence type="ECO:0000256" key="8">
    <source>
        <dbReference type="ARBA" id="ARBA00023002"/>
    </source>
</evidence>
<keyword evidence="2 9" id="KW-0820">tRNA-binding</keyword>
<evidence type="ECO:0000256" key="12">
    <source>
        <dbReference type="PIRSR" id="PIRSR006621-2"/>
    </source>
</evidence>
<sequence>MNNSLKNNQNLHKQTQHSDIILAVAPMEGVMDHTMRALLSKIGGMNYLVSEFVRVTQYPIPRSSFKKLVPENKNSAKTDYHHPVHTQLLGSNAELMAESAANAIAAGANHIDVNFGCPAKRVNGHGGGSVLLQDSETLFRIMNAIRQQVPAQIPVSAKIRLGYEDEEKLFDNVAAIENAGTNALTIHGRTKKDGYKPPARWEKIGLIKDRTQMRVIANGDITDLDSLTRCKTITGCTEFMIGRGSLNNPFIFQDIRNASYEEGCHQHRSQLALLFIEYTQRLQLEYDEVATLGRLKQWIGHLRFEFSDIQHNLKTLRQSKSVAEFSVKIQNILKA</sequence>
<dbReference type="EMBL" id="QNRF01000018">
    <property type="protein sequence ID" value="RBO78351.1"/>
    <property type="molecule type" value="Genomic_DNA"/>
</dbReference>
<dbReference type="RefSeq" id="WP_245931976.1">
    <property type="nucleotide sequence ID" value="NZ_QNRF01000018.1"/>
</dbReference>
<evidence type="ECO:0000256" key="7">
    <source>
        <dbReference type="ARBA" id="ARBA00022884"/>
    </source>
</evidence>
<keyword evidence="7 9" id="KW-0694">RNA-binding</keyword>
<feature type="binding site" evidence="9 12">
    <location>
        <begin position="242"/>
        <end position="243"/>
    </location>
    <ligand>
        <name>FMN</name>
        <dbReference type="ChEBI" id="CHEBI:58210"/>
    </ligand>
</feature>
<evidence type="ECO:0000256" key="3">
    <source>
        <dbReference type="ARBA" id="ARBA00022630"/>
    </source>
</evidence>
<feature type="site" description="Interacts with tRNA; defines subfamily-specific binding signature" evidence="9">
    <location>
        <position position="294"/>
    </location>
</feature>
<protein>
    <recommendedName>
        <fullName evidence="9">tRNA-dihydrouridine(16) synthase</fullName>
        <ecNumber evidence="9">1.3.1.-</ecNumber>
    </recommendedName>
    <alternativeName>
        <fullName evidence="9">U16-specific dihydrouridine synthase</fullName>
        <shortName evidence="9">U16-specific Dus</shortName>
    </alternativeName>
    <alternativeName>
        <fullName evidence="9">tRNA-dihydrouridine synthase C</fullName>
    </alternativeName>
</protein>
<evidence type="ECO:0000256" key="6">
    <source>
        <dbReference type="ARBA" id="ARBA00022857"/>
    </source>
</evidence>
<keyword evidence="5 9" id="KW-0819">tRNA processing</keyword>
<evidence type="ECO:0000256" key="9">
    <source>
        <dbReference type="HAMAP-Rule" id="MF_02043"/>
    </source>
</evidence>
<feature type="site" description="Interacts with tRNA; defines subfamily-specific binding signature" evidence="9">
    <location>
        <position position="296"/>
    </location>
</feature>
<dbReference type="GO" id="GO:0010181">
    <property type="term" value="F:FMN binding"/>
    <property type="evidence" value="ECO:0007669"/>
    <property type="project" value="UniProtKB-UniRule"/>
</dbReference>
<evidence type="ECO:0000256" key="1">
    <source>
        <dbReference type="ARBA" id="ARBA00001917"/>
    </source>
</evidence>
<feature type="site" description="Interacts with tRNA" evidence="9">
    <location>
        <position position="195"/>
    </location>
</feature>
<dbReference type="GO" id="GO:0050660">
    <property type="term" value="F:flavin adenine dinucleotide binding"/>
    <property type="evidence" value="ECO:0007669"/>
    <property type="project" value="InterPro"/>
</dbReference>
<dbReference type="GO" id="GO:0000049">
    <property type="term" value="F:tRNA binding"/>
    <property type="evidence" value="ECO:0007669"/>
    <property type="project" value="UniProtKB-UniRule"/>
</dbReference>
<feature type="binding site" evidence="9">
    <location>
        <begin position="218"/>
        <end position="220"/>
    </location>
    <ligand>
        <name>FMN</name>
        <dbReference type="ChEBI" id="CHEBI:58210"/>
    </ligand>
</feature>
<dbReference type="InterPro" id="IPR001269">
    <property type="entry name" value="DUS_fam"/>
</dbReference>
<organism evidence="14 15">
    <name type="scientific">Marinomonas aquiplantarum</name>
    <dbReference type="NCBI Taxonomy" id="491951"/>
    <lineage>
        <taxon>Bacteria</taxon>
        <taxon>Pseudomonadati</taxon>
        <taxon>Pseudomonadota</taxon>
        <taxon>Gammaproteobacteria</taxon>
        <taxon>Oceanospirillales</taxon>
        <taxon>Oceanospirillaceae</taxon>
        <taxon>Marinomonas</taxon>
    </lineage>
</organism>
<feature type="active site" description="Proton donor" evidence="9 11">
    <location>
        <position position="117"/>
    </location>
</feature>
<evidence type="ECO:0000256" key="5">
    <source>
        <dbReference type="ARBA" id="ARBA00022694"/>
    </source>
</evidence>
<comment type="caution">
    <text evidence="14">The sequence shown here is derived from an EMBL/GenBank/DDBJ whole genome shotgun (WGS) entry which is preliminary data.</text>
</comment>
<comment type="cofactor">
    <cofactor evidence="1 9 10 12">
        <name>FMN</name>
        <dbReference type="ChEBI" id="CHEBI:58210"/>
    </cofactor>
</comment>